<keyword evidence="1" id="KW-0677">Repeat</keyword>
<dbReference type="SUPFAM" id="SSF50956">
    <property type="entry name" value="Thermostable phytase (3-phytase)"/>
    <property type="match status" value="1"/>
</dbReference>
<dbReference type="InterPro" id="IPR050952">
    <property type="entry name" value="TRIM-NHL_E3_ligases"/>
</dbReference>
<proteinExistence type="predicted"/>
<dbReference type="Proteomes" id="UP000663828">
    <property type="component" value="Unassembled WGS sequence"/>
</dbReference>
<name>A0A815G253_ADIRI</name>
<gene>
    <name evidence="4" type="ORF">EDS130_LOCUS32290</name>
    <name evidence="3" type="ORF">XAT740_LOCUS23032</name>
</gene>
<evidence type="ECO:0000313" key="6">
    <source>
        <dbReference type="Proteomes" id="UP000663852"/>
    </source>
</evidence>
<dbReference type="AlphaFoldDB" id="A0A815G253"/>
<dbReference type="Gene3D" id="2.40.10.500">
    <property type="match status" value="1"/>
</dbReference>
<dbReference type="PANTHER" id="PTHR24104:SF25">
    <property type="entry name" value="PROTEIN LIN-41"/>
    <property type="match status" value="1"/>
</dbReference>
<dbReference type="InterPro" id="IPR011042">
    <property type="entry name" value="6-blade_b-propeller_TolB-like"/>
</dbReference>
<dbReference type="EMBL" id="CAJNOJ010000246">
    <property type="protein sequence ID" value="CAF1332891.1"/>
    <property type="molecule type" value="Genomic_DNA"/>
</dbReference>
<evidence type="ECO:0000313" key="3">
    <source>
        <dbReference type="EMBL" id="CAF1189510.1"/>
    </source>
</evidence>
<comment type="caution">
    <text evidence="4">The sequence shown here is derived from an EMBL/GenBank/DDBJ whole genome shotgun (WGS) entry which is preliminary data.</text>
</comment>
<dbReference type="PANTHER" id="PTHR24104">
    <property type="entry name" value="E3 UBIQUITIN-PROTEIN LIGASE NHLRC1-RELATED"/>
    <property type="match status" value="1"/>
</dbReference>
<protein>
    <submittedName>
        <fullName evidence="4">Uncharacterized protein</fullName>
    </submittedName>
</protein>
<feature type="repeat" description="NHL" evidence="2">
    <location>
        <begin position="321"/>
        <end position="356"/>
    </location>
</feature>
<dbReference type="GO" id="GO:0008270">
    <property type="term" value="F:zinc ion binding"/>
    <property type="evidence" value="ECO:0007669"/>
    <property type="project" value="UniProtKB-KW"/>
</dbReference>
<dbReference type="CDD" id="cd05819">
    <property type="entry name" value="NHL"/>
    <property type="match status" value="1"/>
</dbReference>
<organism evidence="4 6">
    <name type="scientific">Adineta ricciae</name>
    <name type="common">Rotifer</name>
    <dbReference type="NCBI Taxonomy" id="249248"/>
    <lineage>
        <taxon>Eukaryota</taxon>
        <taxon>Metazoa</taxon>
        <taxon>Spiralia</taxon>
        <taxon>Gnathifera</taxon>
        <taxon>Rotifera</taxon>
        <taxon>Eurotatoria</taxon>
        <taxon>Bdelloidea</taxon>
        <taxon>Adinetida</taxon>
        <taxon>Adinetidae</taxon>
        <taxon>Adineta</taxon>
    </lineage>
</organism>
<dbReference type="InterPro" id="IPR001258">
    <property type="entry name" value="NHL_repeat"/>
</dbReference>
<dbReference type="Gene3D" id="2.120.10.30">
    <property type="entry name" value="TolB, C-terminal domain"/>
    <property type="match status" value="1"/>
</dbReference>
<dbReference type="SUPFAM" id="SSF101898">
    <property type="entry name" value="NHL repeat"/>
    <property type="match status" value="1"/>
</dbReference>
<dbReference type="EMBL" id="CAJNOR010001724">
    <property type="protein sequence ID" value="CAF1189510.1"/>
    <property type="molecule type" value="Genomic_DNA"/>
</dbReference>
<dbReference type="Proteomes" id="UP000663852">
    <property type="component" value="Unassembled WGS sequence"/>
</dbReference>
<evidence type="ECO:0000256" key="1">
    <source>
        <dbReference type="ARBA" id="ARBA00022737"/>
    </source>
</evidence>
<reference evidence="4" key="1">
    <citation type="submission" date="2021-02" db="EMBL/GenBank/DDBJ databases">
        <authorList>
            <person name="Nowell W R."/>
        </authorList>
    </citation>
    <scope>NUCLEOTIDE SEQUENCE</scope>
</reference>
<keyword evidence="5" id="KW-1185">Reference proteome</keyword>
<dbReference type="OrthoDB" id="342730at2759"/>
<evidence type="ECO:0000256" key="2">
    <source>
        <dbReference type="PROSITE-ProRule" id="PRU00504"/>
    </source>
</evidence>
<evidence type="ECO:0000313" key="4">
    <source>
        <dbReference type="EMBL" id="CAF1332891.1"/>
    </source>
</evidence>
<sequence>MVCHHGFDRNAAQAACRSQKKKLQMFSPNDLYDKCYFQYNNDPFVVPWDFVLDNFNCTNDMHVGIGCGGTYEPPTTTTTSAEAFLVTPCSTATWSREGTVVAGRNPNTGNSLIGPSGLYVNSNNTVFYTDPFRSAVIEWQTGATFGKILARPGLPHGLVVDDEETFYVTDDKQVTRWTKGATVGETIISSAGILSGIAFDAKREHIYVVDTEKGVFKYDRDGTNAVLVIPKTEDISTIAVDSNGAIYWANYVGDKVMKLSVNATSSIIIAGGNGKGNGTNQFWNPYGILVDRLGTLYITDTVNSRIVRVPSDGGAPTIITGEQGQLRYPVNLTFDRLGNLYVIDNYSERVQMFTFDKTSCARQ</sequence>
<accession>A0A815G253</accession>
<dbReference type="PROSITE" id="PS51125">
    <property type="entry name" value="NHL"/>
    <property type="match status" value="1"/>
</dbReference>
<evidence type="ECO:0000313" key="5">
    <source>
        <dbReference type="Proteomes" id="UP000663828"/>
    </source>
</evidence>